<keyword evidence="9" id="KW-0408">Iron</keyword>
<organism evidence="13 14">
    <name type="scientific">Punica granatum</name>
    <name type="common">Pomegranate</name>
    <dbReference type="NCBI Taxonomy" id="22663"/>
    <lineage>
        <taxon>Eukaryota</taxon>
        <taxon>Viridiplantae</taxon>
        <taxon>Streptophyta</taxon>
        <taxon>Embryophyta</taxon>
        <taxon>Tracheophyta</taxon>
        <taxon>Spermatophyta</taxon>
        <taxon>Magnoliopsida</taxon>
        <taxon>eudicotyledons</taxon>
        <taxon>Gunneridae</taxon>
        <taxon>Pentapetalae</taxon>
        <taxon>rosids</taxon>
        <taxon>malvids</taxon>
        <taxon>Myrtales</taxon>
        <taxon>Lythraceae</taxon>
        <taxon>Punica</taxon>
    </lineage>
</organism>
<evidence type="ECO:0000256" key="12">
    <source>
        <dbReference type="SAM" id="Phobius"/>
    </source>
</evidence>
<keyword evidence="14" id="KW-1185">Reference proteome</keyword>
<evidence type="ECO:0000313" key="13">
    <source>
        <dbReference type="EMBL" id="PKI18243.1"/>
    </source>
</evidence>
<protein>
    <submittedName>
        <fullName evidence="13">Uncharacterized protein</fullName>
    </submittedName>
</protein>
<dbReference type="GO" id="GO:0004497">
    <property type="term" value="F:monooxygenase activity"/>
    <property type="evidence" value="ECO:0007669"/>
    <property type="project" value="UniProtKB-KW"/>
</dbReference>
<evidence type="ECO:0000256" key="9">
    <source>
        <dbReference type="ARBA" id="ARBA00023004"/>
    </source>
</evidence>
<keyword evidence="11 12" id="KW-0472">Membrane</keyword>
<evidence type="ECO:0000256" key="11">
    <source>
        <dbReference type="ARBA" id="ARBA00023136"/>
    </source>
</evidence>
<evidence type="ECO:0000256" key="6">
    <source>
        <dbReference type="ARBA" id="ARBA00022723"/>
    </source>
</evidence>
<sequence>MTNVMVRVVAGKHYFAFSGEYPERQVRQFQKAIKRLIVLAGAIVLSDAVPFLRWTDNFQGQTRGMKQ</sequence>
<keyword evidence="5 12" id="KW-0812">Transmembrane</keyword>
<comment type="caution">
    <text evidence="13">The sequence shown here is derived from an EMBL/GenBank/DDBJ whole genome shotgun (WGS) entry which is preliminary data.</text>
</comment>
<keyword evidence="10" id="KW-0503">Monooxygenase</keyword>
<keyword evidence="8" id="KW-0560">Oxidoreductase</keyword>
<comment type="cofactor">
    <cofactor evidence="1">
        <name>heme</name>
        <dbReference type="ChEBI" id="CHEBI:30413"/>
    </cofactor>
</comment>
<dbReference type="STRING" id="22663.A0A2I0HFJ0"/>
<evidence type="ECO:0000256" key="5">
    <source>
        <dbReference type="ARBA" id="ARBA00022692"/>
    </source>
</evidence>
<evidence type="ECO:0000256" key="2">
    <source>
        <dbReference type="ARBA" id="ARBA00004370"/>
    </source>
</evidence>
<name>A0A2I0HFJ0_PUNGR</name>
<evidence type="ECO:0000256" key="10">
    <source>
        <dbReference type="ARBA" id="ARBA00023033"/>
    </source>
</evidence>
<evidence type="ECO:0000256" key="7">
    <source>
        <dbReference type="ARBA" id="ARBA00022989"/>
    </source>
</evidence>
<proteinExistence type="inferred from homology"/>
<reference evidence="13 14" key="1">
    <citation type="submission" date="2017-11" db="EMBL/GenBank/DDBJ databases">
        <title>De-novo sequencing of pomegranate (Punica granatum L.) genome.</title>
        <authorList>
            <person name="Akparov Z."/>
            <person name="Amiraslanov A."/>
            <person name="Hajiyeva S."/>
            <person name="Abbasov M."/>
            <person name="Kaur K."/>
            <person name="Hamwieh A."/>
            <person name="Solovyev V."/>
            <person name="Salamov A."/>
            <person name="Braich B."/>
            <person name="Kosarev P."/>
            <person name="Mahmoud A."/>
            <person name="Hajiyev E."/>
            <person name="Babayeva S."/>
            <person name="Izzatullayeva V."/>
            <person name="Mammadov A."/>
            <person name="Mammadov A."/>
            <person name="Sharifova S."/>
            <person name="Ojaghi J."/>
            <person name="Eynullazada K."/>
            <person name="Bayramov B."/>
            <person name="Abdulazimova A."/>
            <person name="Shahmuradov I."/>
        </authorList>
    </citation>
    <scope>NUCLEOTIDE SEQUENCE [LARGE SCALE GENOMIC DNA]</scope>
    <source>
        <strain evidence="14">cv. AG2017</strain>
        <tissue evidence="13">Leaf</tissue>
    </source>
</reference>
<dbReference type="PANTHER" id="PTHR47947">
    <property type="entry name" value="CYTOCHROME P450 82C3-RELATED"/>
    <property type="match status" value="1"/>
</dbReference>
<gene>
    <name evidence="13" type="ORF">CRG98_049483</name>
</gene>
<comment type="subcellular location">
    <subcellularLocation>
        <location evidence="2">Membrane</location>
    </subcellularLocation>
</comment>
<keyword evidence="7 12" id="KW-1133">Transmembrane helix</keyword>
<dbReference type="InterPro" id="IPR050651">
    <property type="entry name" value="Plant_Cytochrome_P450_Monoox"/>
</dbReference>
<dbReference type="GO" id="GO:0046872">
    <property type="term" value="F:metal ion binding"/>
    <property type="evidence" value="ECO:0007669"/>
    <property type="project" value="UniProtKB-KW"/>
</dbReference>
<evidence type="ECO:0000256" key="1">
    <source>
        <dbReference type="ARBA" id="ARBA00001971"/>
    </source>
</evidence>
<dbReference type="GO" id="GO:0016020">
    <property type="term" value="C:membrane"/>
    <property type="evidence" value="ECO:0007669"/>
    <property type="project" value="UniProtKB-SubCell"/>
</dbReference>
<evidence type="ECO:0000256" key="8">
    <source>
        <dbReference type="ARBA" id="ARBA00023002"/>
    </source>
</evidence>
<comment type="similarity">
    <text evidence="3">Belongs to the cytochrome P450 family.</text>
</comment>
<feature type="non-terminal residue" evidence="13">
    <location>
        <position position="67"/>
    </location>
</feature>
<evidence type="ECO:0000256" key="4">
    <source>
        <dbReference type="ARBA" id="ARBA00022617"/>
    </source>
</evidence>
<keyword evidence="6" id="KW-0479">Metal-binding</keyword>
<dbReference type="Proteomes" id="UP000233551">
    <property type="component" value="Unassembled WGS sequence"/>
</dbReference>
<accession>A0A2I0HFJ0</accession>
<evidence type="ECO:0000313" key="14">
    <source>
        <dbReference type="Proteomes" id="UP000233551"/>
    </source>
</evidence>
<dbReference type="PANTHER" id="PTHR47947:SF26">
    <property type="entry name" value="CYTOCHROME P450"/>
    <property type="match status" value="1"/>
</dbReference>
<evidence type="ECO:0000256" key="3">
    <source>
        <dbReference type="ARBA" id="ARBA00010617"/>
    </source>
</evidence>
<keyword evidence="4" id="KW-0349">Heme</keyword>
<feature type="transmembrane region" description="Helical" evidence="12">
    <location>
        <begin position="36"/>
        <end position="55"/>
    </location>
</feature>
<dbReference type="AlphaFoldDB" id="A0A2I0HFJ0"/>
<dbReference type="EMBL" id="PGOL01040294">
    <property type="protein sequence ID" value="PKI18243.1"/>
    <property type="molecule type" value="Genomic_DNA"/>
</dbReference>